<evidence type="ECO:0000313" key="25">
    <source>
        <dbReference type="Proteomes" id="UP000310189"/>
    </source>
</evidence>
<dbReference type="NCBIfam" id="TIGR01425">
    <property type="entry name" value="SRP54_euk"/>
    <property type="match status" value="1"/>
</dbReference>
<dbReference type="SMART" id="SM00382">
    <property type="entry name" value="AAA"/>
    <property type="match status" value="1"/>
</dbReference>
<evidence type="ECO:0000256" key="12">
    <source>
        <dbReference type="ARBA" id="ARBA00023002"/>
    </source>
</evidence>
<evidence type="ECO:0000313" key="24">
    <source>
        <dbReference type="EMBL" id="TIA89126.1"/>
    </source>
</evidence>
<evidence type="ECO:0000256" key="9">
    <source>
        <dbReference type="ARBA" id="ARBA00022801"/>
    </source>
</evidence>
<dbReference type="InterPro" id="IPR042101">
    <property type="entry name" value="SRP54_N_sf"/>
</dbReference>
<dbReference type="GO" id="GO:0008312">
    <property type="term" value="F:7S RNA binding"/>
    <property type="evidence" value="ECO:0007669"/>
    <property type="project" value="InterPro"/>
</dbReference>
<dbReference type="InterPro" id="IPR006325">
    <property type="entry name" value="SRP54_euk"/>
</dbReference>
<keyword evidence="13" id="KW-0520">NAD</keyword>
<evidence type="ECO:0000256" key="22">
    <source>
        <dbReference type="ARBA" id="ARBA00048157"/>
    </source>
</evidence>
<dbReference type="Gene3D" id="1.10.260.30">
    <property type="entry name" value="Signal recognition particle, SRP54 subunit, M-domain"/>
    <property type="match status" value="1"/>
</dbReference>
<dbReference type="InterPro" id="IPR004125">
    <property type="entry name" value="Signal_recog_particle_SRP54_M"/>
</dbReference>
<dbReference type="InterPro" id="IPR000897">
    <property type="entry name" value="SRP54_GTPase_dom"/>
</dbReference>
<name>A0A4T0FQJ7_9BASI</name>
<dbReference type="GO" id="GO:0003842">
    <property type="term" value="F:L-glutamate gamma-semialdehyde dehydrogenase activity"/>
    <property type="evidence" value="ECO:0007669"/>
    <property type="project" value="UniProtKB-EC"/>
</dbReference>
<evidence type="ECO:0000256" key="20">
    <source>
        <dbReference type="ARBA" id="ARBA00035672"/>
    </source>
</evidence>
<accession>A0A4T0FQJ7</accession>
<dbReference type="FunFam" id="3.40.309.10:FF:000005">
    <property type="entry name" value="1-pyrroline-5-carboxylate dehydrogenase 1"/>
    <property type="match status" value="1"/>
</dbReference>
<dbReference type="InterPro" id="IPR005931">
    <property type="entry name" value="P5CDH/ALDH4A1"/>
</dbReference>
<evidence type="ECO:0000256" key="15">
    <source>
        <dbReference type="ARBA" id="ARBA00023134"/>
    </source>
</evidence>
<dbReference type="PANTHER" id="PTHR42862:SF1">
    <property type="entry name" value="DELTA-1-PYRROLINE-5-CARBOXYLATE DEHYDROGENASE 2, ISOFORM A-RELATED"/>
    <property type="match status" value="1"/>
</dbReference>
<comment type="catalytic activity">
    <reaction evidence="22">
        <text>GTP + H2O = GDP + phosphate + H(+)</text>
        <dbReference type="Rhea" id="RHEA:19669"/>
        <dbReference type="ChEBI" id="CHEBI:15377"/>
        <dbReference type="ChEBI" id="CHEBI:15378"/>
        <dbReference type="ChEBI" id="CHEBI:37565"/>
        <dbReference type="ChEBI" id="CHEBI:43474"/>
        <dbReference type="ChEBI" id="CHEBI:58189"/>
        <dbReference type="EC" id="3.6.5.4"/>
    </reaction>
    <physiologicalReaction direction="left-to-right" evidence="22">
        <dbReference type="Rhea" id="RHEA:19670"/>
    </physiologicalReaction>
</comment>
<dbReference type="NCBIfam" id="TIGR01236">
    <property type="entry name" value="D1pyr5carbox1"/>
    <property type="match status" value="1"/>
</dbReference>
<dbReference type="GO" id="GO:0005786">
    <property type="term" value="C:signal recognition particle, endoplasmic reticulum targeting"/>
    <property type="evidence" value="ECO:0007669"/>
    <property type="project" value="UniProtKB-KW"/>
</dbReference>
<dbReference type="InterPro" id="IPR013822">
    <property type="entry name" value="Signal_recog_particl_SRP54_hlx"/>
</dbReference>
<dbReference type="InterPro" id="IPR050485">
    <property type="entry name" value="Proline_metab_enzyme"/>
</dbReference>
<evidence type="ECO:0000256" key="14">
    <source>
        <dbReference type="ARBA" id="ARBA00023062"/>
    </source>
</evidence>
<dbReference type="EC" id="3.6.5.4" evidence="20"/>
<evidence type="ECO:0000256" key="6">
    <source>
        <dbReference type="ARBA" id="ARBA00012884"/>
    </source>
</evidence>
<evidence type="ECO:0000256" key="10">
    <source>
        <dbReference type="ARBA" id="ARBA00022824"/>
    </source>
</evidence>
<evidence type="ECO:0000256" key="18">
    <source>
        <dbReference type="ARBA" id="ARBA00032259"/>
    </source>
</evidence>
<reference evidence="24 25" key="1">
    <citation type="submission" date="2019-03" db="EMBL/GenBank/DDBJ databases">
        <title>Sequencing 23 genomes of Wallemia ichthyophaga.</title>
        <authorList>
            <person name="Gostincar C."/>
        </authorList>
    </citation>
    <scope>NUCLEOTIDE SEQUENCE [LARGE SCALE GENOMIC DNA]</scope>
    <source>
        <strain evidence="24 25">EXF-5753</strain>
    </source>
</reference>
<evidence type="ECO:0000256" key="3">
    <source>
        <dbReference type="ARBA" id="ARBA00004786"/>
    </source>
</evidence>
<gene>
    <name evidence="24" type="ORF">E3P99_02205</name>
</gene>
<dbReference type="SMART" id="SM00963">
    <property type="entry name" value="SRP54_N"/>
    <property type="match status" value="1"/>
</dbReference>
<dbReference type="InterPro" id="IPR027417">
    <property type="entry name" value="P-loop_NTPase"/>
</dbReference>
<feature type="domain" description="SRP54-type proteins GTP-binding" evidence="23">
    <location>
        <begin position="274"/>
        <end position="287"/>
    </location>
</feature>
<evidence type="ECO:0000259" key="23">
    <source>
        <dbReference type="PROSITE" id="PS00300"/>
    </source>
</evidence>
<dbReference type="InterPro" id="IPR016163">
    <property type="entry name" value="Ald_DH_C"/>
</dbReference>
<dbReference type="SUPFAM" id="SSF47364">
    <property type="entry name" value="Domain of the SRP/SRP receptor G-proteins"/>
    <property type="match status" value="1"/>
</dbReference>
<dbReference type="UniPathway" id="UPA00261">
    <property type="reaction ID" value="UER00374"/>
</dbReference>
<dbReference type="PROSITE" id="PS00070">
    <property type="entry name" value="ALDEHYDE_DEHYDR_CYS"/>
    <property type="match status" value="1"/>
</dbReference>
<dbReference type="SUPFAM" id="SSF52540">
    <property type="entry name" value="P-loop containing nucleoside triphosphate hydrolases"/>
    <property type="match status" value="1"/>
</dbReference>
<sequence>MVLAGLGRQLNSALNSFSKAAVVDEKALDALLKDISKALLESDINVKLVGGLRNKVKSRSLKEIKEASASANHQKSKQIVQKAIFDELVALVDPQEEPYKPTKGKTNIIMAVGLQGAGKTTSCTKLAVHYQRKGFKVGLVCADTFRAGAFDQLKQNATKAKIPFYGSYTETDPVAISEAGVQQFKKSKFDVIIVDTSGRHKQEEELFEEMRMISQAVKPHMTVLVMDGAMGQAAESQASAFKESSDFGSIIVTKMDGHAKGGGAISAVAATKTPIIFIGTGENLHDIDTFRPRPFVQQLLGMGDMQGLLEHVQDVAMSDPDKQKQLAKKFEQGNLSIRDWAEQIKNVTKLGPISKIAGMIPGLNADMIGQGGDDEASKRIKRMLFITDSMTEKELESDGTTFLRKGKDGKYVGLSRRALRVARGSGTSLREIEELLVQYTMMKSGILNMMKGQAGGGMKPGQPGMPSRDQIQQMQKMMPPQLLQKLKSGGGPEILQQLQRGQIPKGMDPEMMEKMAQQMGMNPNAMGGGMGGGFNPASMLQGMDLSKMAGMFGECLCIVFASRITAAPVRADISANEAMKNYPAQSAERQALTQALNDVAATFPQSVPIVINGERQKSGLNSTGEQLNPSKHSQVVATYEEASDAQVDAAIKGALDAKKSWEAVPWNDKAAIFLKAADLISTKYRYTLMAATMLGQGKNTWQAEIDAAAELADFLRFGVKYVEEMYAVQPPKNAPGIWNRTEYRPLEGFVLAVSPFNFTAIGGNLPAAPALVGNTVVWKPSPMASLSNYIVYQILEEAGLPKGVIQFVPGPPAEIVGRAVNNPDFAALHFTGSTHVFKHLWKTISSNLDLYKGYPRIVGETGGKNFHLVHNSAPIKPTVVQTIRAAFEYQGQKCSACSRLYVPSSLWKNGFEKELVEQVNKITVGPVQDWEHFMGPVINKPAFDKITGYIKKAQEVGDKVIAGGSGDDSEGYYVKPTVIVTTNPKTVTMTEEIFGPVITVYVYEDADFEKTAELVDSTTTYALTGALFARDREAVIKGQALLRNSAGNFYINDKCTGAVVGQQPFGGARASGTNDKAGAPSLFSRFVSARSIKEAFVEPTDYLYPSNY</sequence>
<organism evidence="24 25">
    <name type="scientific">Wallemia hederae</name>
    <dbReference type="NCBI Taxonomy" id="1540922"/>
    <lineage>
        <taxon>Eukaryota</taxon>
        <taxon>Fungi</taxon>
        <taxon>Dikarya</taxon>
        <taxon>Basidiomycota</taxon>
        <taxon>Wallemiomycotina</taxon>
        <taxon>Wallemiomycetes</taxon>
        <taxon>Wallemiales</taxon>
        <taxon>Wallemiaceae</taxon>
        <taxon>Wallemia</taxon>
    </lineage>
</organism>
<dbReference type="SUPFAM" id="SSF53720">
    <property type="entry name" value="ALDH-like"/>
    <property type="match status" value="1"/>
</dbReference>
<evidence type="ECO:0000256" key="5">
    <source>
        <dbReference type="ARBA" id="ARBA00009986"/>
    </source>
</evidence>
<proteinExistence type="inferred from homology"/>
<keyword evidence="14" id="KW-0642">Proline metabolism</keyword>
<dbReference type="GO" id="GO:0003924">
    <property type="term" value="F:GTPase activity"/>
    <property type="evidence" value="ECO:0007669"/>
    <property type="project" value="InterPro"/>
</dbReference>
<dbReference type="OrthoDB" id="5322683at2759"/>
<dbReference type="InterPro" id="IPR036891">
    <property type="entry name" value="Signal_recog_part_SRP54_M_sf"/>
</dbReference>
<dbReference type="InterPro" id="IPR016160">
    <property type="entry name" value="Ald_DH_CS_CYS"/>
</dbReference>
<dbReference type="GO" id="GO:0005759">
    <property type="term" value="C:mitochondrial matrix"/>
    <property type="evidence" value="ECO:0007669"/>
    <property type="project" value="TreeGrafter"/>
</dbReference>
<dbReference type="SUPFAM" id="SSF47446">
    <property type="entry name" value="Signal peptide-binding domain"/>
    <property type="match status" value="1"/>
</dbReference>
<keyword evidence="8" id="KW-0547">Nucleotide-binding</keyword>
<comment type="catalytic activity">
    <reaction evidence="21">
        <text>L-glutamate 5-semialdehyde + NAD(+) + H2O = L-glutamate + NADH + 2 H(+)</text>
        <dbReference type="Rhea" id="RHEA:30235"/>
        <dbReference type="ChEBI" id="CHEBI:15377"/>
        <dbReference type="ChEBI" id="CHEBI:15378"/>
        <dbReference type="ChEBI" id="CHEBI:29985"/>
        <dbReference type="ChEBI" id="CHEBI:57540"/>
        <dbReference type="ChEBI" id="CHEBI:57945"/>
        <dbReference type="ChEBI" id="CHEBI:58066"/>
        <dbReference type="EC" id="1.2.1.88"/>
    </reaction>
</comment>
<evidence type="ECO:0000256" key="1">
    <source>
        <dbReference type="ARBA" id="ARBA00004240"/>
    </source>
</evidence>
<dbReference type="PROSITE" id="PS00300">
    <property type="entry name" value="SRP54"/>
    <property type="match status" value="1"/>
</dbReference>
<dbReference type="GO" id="GO:0010133">
    <property type="term" value="P:L-proline catabolic process to L-glutamate"/>
    <property type="evidence" value="ECO:0007669"/>
    <property type="project" value="UniProtKB-UniPathway"/>
</dbReference>
<comment type="similarity">
    <text evidence="5">Belongs to the aldehyde dehydrogenase family.</text>
</comment>
<evidence type="ECO:0000256" key="13">
    <source>
        <dbReference type="ARBA" id="ARBA00023027"/>
    </source>
</evidence>
<dbReference type="Pfam" id="PF00171">
    <property type="entry name" value="Aldedh"/>
    <property type="match status" value="1"/>
</dbReference>
<dbReference type="Pfam" id="PF00448">
    <property type="entry name" value="SRP54"/>
    <property type="match status" value="1"/>
</dbReference>
<dbReference type="InterPro" id="IPR036225">
    <property type="entry name" value="SRP/SRP_N"/>
</dbReference>
<comment type="similarity">
    <text evidence="4">Belongs to the GTP-binding SRP family. SRP54 subfamily.</text>
</comment>
<dbReference type="SMART" id="SM00962">
    <property type="entry name" value="SRP54"/>
    <property type="match status" value="1"/>
</dbReference>
<dbReference type="CDD" id="cd17875">
    <property type="entry name" value="SRP54_G"/>
    <property type="match status" value="1"/>
</dbReference>
<dbReference type="HAMAP" id="MF_00306">
    <property type="entry name" value="SRP54"/>
    <property type="match status" value="1"/>
</dbReference>
<keyword evidence="12" id="KW-0560">Oxidoreductase</keyword>
<dbReference type="PANTHER" id="PTHR42862">
    <property type="entry name" value="DELTA-1-PYRROLINE-5-CARBOXYLATE DEHYDROGENASE 1, ISOFORM A-RELATED"/>
    <property type="match status" value="1"/>
</dbReference>
<comment type="subcellular location">
    <subcellularLocation>
        <location evidence="2">Cytoplasm</location>
    </subcellularLocation>
    <subcellularLocation>
        <location evidence="1">Endoplasmic reticulum</location>
    </subcellularLocation>
</comment>
<dbReference type="InterPro" id="IPR016161">
    <property type="entry name" value="Ald_DH/histidinol_DH"/>
</dbReference>
<evidence type="ECO:0000256" key="8">
    <source>
        <dbReference type="ARBA" id="ARBA00022741"/>
    </source>
</evidence>
<dbReference type="GO" id="GO:0005783">
    <property type="term" value="C:endoplasmic reticulum"/>
    <property type="evidence" value="ECO:0007669"/>
    <property type="project" value="UniProtKB-SubCell"/>
</dbReference>
<dbReference type="InterPro" id="IPR003593">
    <property type="entry name" value="AAA+_ATPase"/>
</dbReference>
<keyword evidence="7" id="KW-0963">Cytoplasm</keyword>
<dbReference type="Proteomes" id="UP000310189">
    <property type="component" value="Unassembled WGS sequence"/>
</dbReference>
<evidence type="ECO:0000256" key="21">
    <source>
        <dbReference type="ARBA" id="ARBA00048142"/>
    </source>
</evidence>
<dbReference type="InterPro" id="IPR016162">
    <property type="entry name" value="Ald_DH_N"/>
</dbReference>
<evidence type="ECO:0000256" key="16">
    <source>
        <dbReference type="ARBA" id="ARBA00023135"/>
    </source>
</evidence>
<dbReference type="Pfam" id="PF02978">
    <property type="entry name" value="SRP_SPB"/>
    <property type="match status" value="1"/>
</dbReference>
<evidence type="ECO:0000256" key="17">
    <source>
        <dbReference type="ARBA" id="ARBA00023274"/>
    </source>
</evidence>
<keyword evidence="11" id="KW-0694">RNA-binding</keyword>
<keyword evidence="9" id="KW-0378">Hydrolase</keyword>
<dbReference type="FunFam" id="3.40.50.300:FF:000022">
    <property type="entry name" value="Signal recognition particle 54 kDa subunit"/>
    <property type="match status" value="1"/>
</dbReference>
<keyword evidence="16" id="KW-0733">Signal recognition particle</keyword>
<dbReference type="Gene3D" id="3.40.50.300">
    <property type="entry name" value="P-loop containing nucleotide triphosphate hydrolases"/>
    <property type="match status" value="1"/>
</dbReference>
<dbReference type="Gene3D" id="1.20.120.140">
    <property type="entry name" value="Signal recognition particle SRP54, nucleotide-binding domain"/>
    <property type="match status" value="1"/>
</dbReference>
<keyword evidence="10" id="KW-0256">Endoplasmic reticulum</keyword>
<dbReference type="InterPro" id="IPR015590">
    <property type="entry name" value="Aldehyde_DH_dom"/>
</dbReference>
<dbReference type="GO" id="GO:0005525">
    <property type="term" value="F:GTP binding"/>
    <property type="evidence" value="ECO:0007669"/>
    <property type="project" value="UniProtKB-KW"/>
</dbReference>
<evidence type="ECO:0000256" key="4">
    <source>
        <dbReference type="ARBA" id="ARBA00005450"/>
    </source>
</evidence>
<protein>
    <recommendedName>
        <fullName evidence="18">L-glutamate gamma-semialdehyde dehydrogenase</fullName>
        <ecNumber evidence="6">1.2.1.88</ecNumber>
        <ecNumber evidence="20">3.6.5.4</ecNumber>
    </recommendedName>
    <alternativeName>
        <fullName evidence="19">Signal recognition particle 54 kDa protein homolog</fullName>
    </alternativeName>
</protein>
<comment type="caution">
    <text evidence="24">The sequence shown here is derived from an EMBL/GenBank/DDBJ whole genome shotgun (WGS) entry which is preliminary data.</text>
</comment>
<keyword evidence="15" id="KW-0342">GTP-binding</keyword>
<dbReference type="InterPro" id="IPR022941">
    <property type="entry name" value="SRP54"/>
</dbReference>
<dbReference type="EMBL" id="SPNW01000030">
    <property type="protein sequence ID" value="TIA89126.1"/>
    <property type="molecule type" value="Genomic_DNA"/>
</dbReference>
<dbReference type="CDD" id="cd07123">
    <property type="entry name" value="ALDH_F4-17_P5CDH"/>
    <property type="match status" value="1"/>
</dbReference>
<dbReference type="GO" id="GO:0006614">
    <property type="term" value="P:SRP-dependent cotranslational protein targeting to membrane"/>
    <property type="evidence" value="ECO:0007669"/>
    <property type="project" value="InterPro"/>
</dbReference>
<dbReference type="Gene3D" id="3.40.605.10">
    <property type="entry name" value="Aldehyde Dehydrogenase, Chain A, domain 1"/>
    <property type="match status" value="1"/>
</dbReference>
<comment type="pathway">
    <text evidence="3">Amino-acid degradation; L-proline degradation into L-glutamate; L-glutamate from L-proline: step 2/2.</text>
</comment>
<evidence type="ECO:0000256" key="11">
    <source>
        <dbReference type="ARBA" id="ARBA00022884"/>
    </source>
</evidence>
<dbReference type="Pfam" id="PF02881">
    <property type="entry name" value="SRP54_N"/>
    <property type="match status" value="1"/>
</dbReference>
<dbReference type="FunFam" id="3.40.605.10:FF:000006">
    <property type="entry name" value="1-pyrroline-5-carboxylate dehydrogenase"/>
    <property type="match status" value="1"/>
</dbReference>
<dbReference type="Gene3D" id="3.40.309.10">
    <property type="entry name" value="Aldehyde Dehydrogenase, Chain A, domain 2"/>
    <property type="match status" value="1"/>
</dbReference>
<keyword evidence="17" id="KW-0687">Ribonucleoprotein</keyword>
<dbReference type="AlphaFoldDB" id="A0A4T0FQJ7"/>
<evidence type="ECO:0000256" key="2">
    <source>
        <dbReference type="ARBA" id="ARBA00004496"/>
    </source>
</evidence>
<keyword evidence="25" id="KW-1185">Reference proteome</keyword>
<evidence type="ECO:0000256" key="7">
    <source>
        <dbReference type="ARBA" id="ARBA00022490"/>
    </source>
</evidence>
<evidence type="ECO:0000256" key="19">
    <source>
        <dbReference type="ARBA" id="ARBA00034905"/>
    </source>
</evidence>
<dbReference type="EC" id="1.2.1.88" evidence="6"/>